<name>A0A270BG51_9PROT</name>
<sequence>MVILGCQISNGKPYILGQHIAMRNQSIKFTGIRNGYKILTLCVFTFFPFWAYAQSTTPAQEVLEFYQKYMITCDHMFSNGAEKKRDGLFCNMDIEKYITKELHKKIISAYKSGTYSNLTGDRNYFTHTQDFDARWASFMSVTEIMADRNNSVIRLLMNFPKGAGEPLAVCVRLHRESSVWKIYEVDPSLYNDLPDCKYK</sequence>
<reference evidence="2 3" key="1">
    <citation type="submission" date="2017-04" db="EMBL/GenBank/DDBJ databases">
        <title>Kefir bacterial isolates.</title>
        <authorList>
            <person name="Kim Y."/>
            <person name="Blasche S."/>
            <person name="Patil K.R."/>
        </authorList>
    </citation>
    <scope>NUCLEOTIDE SEQUENCE [LARGE SCALE GENOMIC DNA]</scope>
    <source>
        <strain evidence="2 3">KR-2</strain>
    </source>
</reference>
<keyword evidence="3" id="KW-1185">Reference proteome</keyword>
<gene>
    <name evidence="2" type="ORF">B9K05_09460</name>
</gene>
<dbReference type="InterPro" id="IPR024289">
    <property type="entry name" value="DUF3828"/>
</dbReference>
<protein>
    <recommendedName>
        <fullName evidence="1">DUF3828 domain-containing protein</fullName>
    </recommendedName>
</protein>
<dbReference type="Gene3D" id="3.10.450.50">
    <property type="match status" value="1"/>
</dbReference>
<feature type="domain" description="DUF3828" evidence="1">
    <location>
        <begin position="58"/>
        <end position="186"/>
    </location>
</feature>
<dbReference type="AlphaFoldDB" id="A0A270BG51"/>
<dbReference type="RefSeq" id="WP_095351563.1">
    <property type="nucleotide sequence ID" value="NZ_NDFO01000009.1"/>
</dbReference>
<evidence type="ECO:0000313" key="3">
    <source>
        <dbReference type="Proteomes" id="UP000216033"/>
    </source>
</evidence>
<evidence type="ECO:0000313" key="2">
    <source>
        <dbReference type="EMBL" id="PAL23992.1"/>
    </source>
</evidence>
<proteinExistence type="predicted"/>
<evidence type="ECO:0000259" key="1">
    <source>
        <dbReference type="Pfam" id="PF12883"/>
    </source>
</evidence>
<dbReference type="EMBL" id="NDFP01000009">
    <property type="protein sequence ID" value="PAL23992.1"/>
    <property type="molecule type" value="Genomic_DNA"/>
</dbReference>
<dbReference type="Pfam" id="PF12883">
    <property type="entry name" value="DUF3828"/>
    <property type="match status" value="1"/>
</dbReference>
<organism evidence="2 3">
    <name type="scientific">Acetobacter syzygii</name>
    <dbReference type="NCBI Taxonomy" id="146476"/>
    <lineage>
        <taxon>Bacteria</taxon>
        <taxon>Pseudomonadati</taxon>
        <taxon>Pseudomonadota</taxon>
        <taxon>Alphaproteobacteria</taxon>
        <taxon>Acetobacterales</taxon>
        <taxon>Acetobacteraceae</taxon>
        <taxon>Acetobacter</taxon>
    </lineage>
</organism>
<dbReference type="Proteomes" id="UP000216033">
    <property type="component" value="Unassembled WGS sequence"/>
</dbReference>
<comment type="caution">
    <text evidence="2">The sequence shown here is derived from an EMBL/GenBank/DDBJ whole genome shotgun (WGS) entry which is preliminary data.</text>
</comment>
<accession>A0A270BG51</accession>